<feature type="transmembrane region" description="Helical" evidence="1">
    <location>
        <begin position="230"/>
        <end position="251"/>
    </location>
</feature>
<dbReference type="AlphaFoldDB" id="T1KPA1"/>
<protein>
    <recommendedName>
        <fullName evidence="4">Gustatory receptor</fullName>
    </recommendedName>
</protein>
<keyword evidence="3" id="KW-1185">Reference proteome</keyword>
<keyword evidence="1" id="KW-1133">Transmembrane helix</keyword>
<dbReference type="EMBL" id="CAEY01000284">
    <property type="status" value="NOT_ANNOTATED_CDS"/>
    <property type="molecule type" value="Genomic_DNA"/>
</dbReference>
<evidence type="ECO:0000313" key="2">
    <source>
        <dbReference type="EnsemblMetazoa" id="tetur16g03916.1"/>
    </source>
</evidence>
<feature type="transmembrane region" description="Helical" evidence="1">
    <location>
        <begin position="338"/>
        <end position="358"/>
    </location>
</feature>
<proteinExistence type="predicted"/>
<feature type="transmembrane region" description="Helical" evidence="1">
    <location>
        <begin position="162"/>
        <end position="186"/>
    </location>
</feature>
<dbReference type="EnsemblMetazoa" id="tetur16g03916.1">
    <property type="protein sequence ID" value="tetur16g03916.1"/>
    <property type="gene ID" value="tetur16g03916"/>
</dbReference>
<feature type="transmembrane region" description="Helical" evidence="1">
    <location>
        <begin position="263"/>
        <end position="283"/>
    </location>
</feature>
<evidence type="ECO:0000313" key="3">
    <source>
        <dbReference type="Proteomes" id="UP000015104"/>
    </source>
</evidence>
<keyword evidence="1" id="KW-0472">Membrane</keyword>
<sequence>MSSPTRSDPPKQIILEGYILPSKYILGPVTKIFLLFTIAFCPAFKIAVYSIDVFQNYGYTTKISIFEWVDPCIFLIILSLKVFVVLFGFNPDYFKKFISTVEPLSIEFNSATVGKIKRNRRLNLNILAASFICYSILSMVYVSPYMKILGTTRVTLLIIDEIFIVFGSLFLYNMVCNICICLHAAFNEINAQIAALNETSNQLFNSFREIRSLRKKYSHAVRSTKYAEKLVRCFITLFYIEYFSYNIMNIVKLFGPQAKIEPIYLSSICMQTIHLMLLTYNLVSVNNLSRQGLEDLYELSFKLNSIHLYHENDIFIARMALSDVGFTFANLFTINNSFITSMSTLSLTLIIALASFIYH</sequence>
<feature type="transmembrane region" description="Helical" evidence="1">
    <location>
        <begin position="32"/>
        <end position="51"/>
    </location>
</feature>
<feature type="transmembrane region" description="Helical" evidence="1">
    <location>
        <begin position="71"/>
        <end position="89"/>
    </location>
</feature>
<name>T1KPA1_TETUR</name>
<dbReference type="HOGENOM" id="CLU_066525_0_0_1"/>
<keyword evidence="1" id="KW-0812">Transmembrane</keyword>
<dbReference type="Proteomes" id="UP000015104">
    <property type="component" value="Unassembled WGS sequence"/>
</dbReference>
<evidence type="ECO:0000256" key="1">
    <source>
        <dbReference type="SAM" id="Phobius"/>
    </source>
</evidence>
<evidence type="ECO:0008006" key="4">
    <source>
        <dbReference type="Google" id="ProtNLM"/>
    </source>
</evidence>
<accession>T1KPA1</accession>
<feature type="transmembrane region" description="Helical" evidence="1">
    <location>
        <begin position="122"/>
        <end position="142"/>
    </location>
</feature>
<organism evidence="2 3">
    <name type="scientific">Tetranychus urticae</name>
    <name type="common">Two-spotted spider mite</name>
    <dbReference type="NCBI Taxonomy" id="32264"/>
    <lineage>
        <taxon>Eukaryota</taxon>
        <taxon>Metazoa</taxon>
        <taxon>Ecdysozoa</taxon>
        <taxon>Arthropoda</taxon>
        <taxon>Chelicerata</taxon>
        <taxon>Arachnida</taxon>
        <taxon>Acari</taxon>
        <taxon>Acariformes</taxon>
        <taxon>Trombidiformes</taxon>
        <taxon>Prostigmata</taxon>
        <taxon>Eleutherengona</taxon>
        <taxon>Raphignathae</taxon>
        <taxon>Tetranychoidea</taxon>
        <taxon>Tetranychidae</taxon>
        <taxon>Tetranychus</taxon>
    </lineage>
</organism>
<reference evidence="2" key="2">
    <citation type="submission" date="2015-06" db="UniProtKB">
        <authorList>
            <consortium name="EnsemblMetazoa"/>
        </authorList>
    </citation>
    <scope>IDENTIFICATION</scope>
</reference>
<reference evidence="3" key="1">
    <citation type="submission" date="2011-08" db="EMBL/GenBank/DDBJ databases">
        <authorList>
            <person name="Rombauts S."/>
        </authorList>
    </citation>
    <scope>NUCLEOTIDE SEQUENCE</scope>
    <source>
        <strain evidence="3">London</strain>
    </source>
</reference>